<dbReference type="Proteomes" id="UP000195573">
    <property type="component" value="Chromosome"/>
</dbReference>
<dbReference type="KEGG" id="bhk:B4U37_07595"/>
<reference evidence="1 4" key="1">
    <citation type="submission" date="2017-04" db="EMBL/GenBank/DDBJ databases">
        <title>Complete Genome Sequence of the Bacillus horikoshii 20a strain from Cuatro Cienegas, Coahuila, Mexico.</title>
        <authorList>
            <person name="Zarza E."/>
            <person name="Alcaraz L.D."/>
            <person name="Aguilar-Salinas B."/>
            <person name="Islas A."/>
            <person name="Olmedo-Alvarez G."/>
        </authorList>
    </citation>
    <scope>NUCLEOTIDE SEQUENCE [LARGE SCALE GENOMIC DNA]</scope>
    <source>
        <strain evidence="1 4">20a</strain>
    </source>
</reference>
<proteinExistence type="predicted"/>
<sequence>MKITEFMGNKVCTLMMESEGHKVKIEFMYSEMHPEILDYSFRINGNPSLQTRNVVNDLAEKKMQDLFYQLTQNVL</sequence>
<keyword evidence="4" id="KW-1185">Reference proteome</keyword>
<dbReference type="EMBL" id="VTET01000002">
    <property type="protein sequence ID" value="TYS73599.1"/>
    <property type="molecule type" value="Genomic_DNA"/>
</dbReference>
<organism evidence="3 6">
    <name type="scientific">Sutcliffiella horikoshii</name>
    <dbReference type="NCBI Taxonomy" id="79883"/>
    <lineage>
        <taxon>Bacteria</taxon>
        <taxon>Bacillati</taxon>
        <taxon>Bacillota</taxon>
        <taxon>Bacilli</taxon>
        <taxon>Bacillales</taxon>
        <taxon>Bacillaceae</taxon>
        <taxon>Sutcliffiella</taxon>
    </lineage>
</organism>
<dbReference type="GeneID" id="96738289"/>
<gene>
    <name evidence="1" type="ORF">B4U37_07595</name>
    <name evidence="2" type="ORF">FZC74_02540</name>
    <name evidence="3" type="ORF">FZC75_04510</name>
</gene>
<dbReference type="OrthoDB" id="2882147at2"/>
<dbReference type="EMBL" id="CP020880">
    <property type="protein sequence ID" value="ART75901.1"/>
    <property type="molecule type" value="Genomic_DNA"/>
</dbReference>
<dbReference type="RefSeq" id="WP_010192293.1">
    <property type="nucleotide sequence ID" value="NZ_CP020880.1"/>
</dbReference>
<protein>
    <submittedName>
        <fullName evidence="3">Uncharacterized protein</fullName>
    </submittedName>
</protein>
<evidence type="ECO:0000313" key="3">
    <source>
        <dbReference type="EMBL" id="TYS73599.1"/>
    </source>
</evidence>
<accession>A0A1Y0CKU2</accession>
<reference evidence="5 6" key="2">
    <citation type="submission" date="2019-08" db="EMBL/GenBank/DDBJ databases">
        <title>Bacillus genomes from the desert of Cuatro Cienegas, Coahuila.</title>
        <authorList>
            <person name="Olmedo-Alvarez G."/>
        </authorList>
    </citation>
    <scope>NUCLEOTIDE SEQUENCE [LARGE SCALE GENOMIC DNA]</scope>
    <source>
        <strain evidence="2 5">CH88_3T</strain>
        <strain evidence="3 6">CH98b_3T</strain>
    </source>
</reference>
<evidence type="ECO:0000313" key="1">
    <source>
        <dbReference type="EMBL" id="ART75901.1"/>
    </source>
</evidence>
<evidence type="ECO:0000313" key="6">
    <source>
        <dbReference type="Proteomes" id="UP000324517"/>
    </source>
</evidence>
<evidence type="ECO:0000313" key="5">
    <source>
        <dbReference type="Proteomes" id="UP000323393"/>
    </source>
</evidence>
<evidence type="ECO:0000313" key="2">
    <source>
        <dbReference type="EMBL" id="TYS61171.1"/>
    </source>
</evidence>
<dbReference type="Proteomes" id="UP000324517">
    <property type="component" value="Unassembled WGS sequence"/>
</dbReference>
<name>A0A1Y0CKU2_9BACI</name>
<evidence type="ECO:0000313" key="4">
    <source>
        <dbReference type="Proteomes" id="UP000195573"/>
    </source>
</evidence>
<dbReference type="EMBL" id="VTEU01000001">
    <property type="protein sequence ID" value="TYS61171.1"/>
    <property type="molecule type" value="Genomic_DNA"/>
</dbReference>
<dbReference type="AlphaFoldDB" id="A0A1Y0CKU2"/>
<dbReference type="Proteomes" id="UP000323393">
    <property type="component" value="Unassembled WGS sequence"/>
</dbReference>